<feature type="non-terminal residue" evidence="2">
    <location>
        <position position="1"/>
    </location>
</feature>
<dbReference type="InterPro" id="IPR002937">
    <property type="entry name" value="Amino_oxidase"/>
</dbReference>
<feature type="non-terminal residue" evidence="2">
    <location>
        <position position="117"/>
    </location>
</feature>
<name>A0A821Z1M9_9BILA</name>
<dbReference type="Pfam" id="PF01593">
    <property type="entry name" value="Amino_oxidase"/>
    <property type="match status" value="1"/>
</dbReference>
<dbReference type="InterPro" id="IPR036188">
    <property type="entry name" value="FAD/NAD-bd_sf"/>
</dbReference>
<organism evidence="2 3">
    <name type="scientific">Rotaria socialis</name>
    <dbReference type="NCBI Taxonomy" id="392032"/>
    <lineage>
        <taxon>Eukaryota</taxon>
        <taxon>Metazoa</taxon>
        <taxon>Spiralia</taxon>
        <taxon>Gnathifera</taxon>
        <taxon>Rotifera</taxon>
        <taxon>Eurotatoria</taxon>
        <taxon>Bdelloidea</taxon>
        <taxon>Philodinida</taxon>
        <taxon>Philodinidae</taxon>
        <taxon>Rotaria</taxon>
    </lineage>
</organism>
<reference evidence="2" key="1">
    <citation type="submission" date="2021-02" db="EMBL/GenBank/DDBJ databases">
        <authorList>
            <person name="Nowell W R."/>
        </authorList>
    </citation>
    <scope>NUCLEOTIDE SEQUENCE</scope>
</reference>
<dbReference type="InterPro" id="IPR050281">
    <property type="entry name" value="Flavin_monoamine_oxidase"/>
</dbReference>
<dbReference type="Gene3D" id="3.50.50.60">
    <property type="entry name" value="FAD/NAD(P)-binding domain"/>
    <property type="match status" value="1"/>
</dbReference>
<dbReference type="Proteomes" id="UP000663848">
    <property type="component" value="Unassembled WGS sequence"/>
</dbReference>
<feature type="domain" description="Amine oxidase" evidence="1">
    <location>
        <begin position="11"/>
        <end position="117"/>
    </location>
</feature>
<dbReference type="SUPFAM" id="SSF51905">
    <property type="entry name" value="FAD/NAD(P)-binding domain"/>
    <property type="match status" value="1"/>
</dbReference>
<gene>
    <name evidence="2" type="ORF">QYT958_LOCUS35246</name>
</gene>
<dbReference type="PANTHER" id="PTHR10742">
    <property type="entry name" value="FLAVIN MONOAMINE OXIDASE"/>
    <property type="match status" value="1"/>
</dbReference>
<evidence type="ECO:0000259" key="1">
    <source>
        <dbReference type="Pfam" id="PF01593"/>
    </source>
</evidence>
<dbReference type="EMBL" id="CAJOBR010026416">
    <property type="protein sequence ID" value="CAF4971357.1"/>
    <property type="molecule type" value="Genomic_DNA"/>
</dbReference>
<evidence type="ECO:0000313" key="3">
    <source>
        <dbReference type="Proteomes" id="UP000663848"/>
    </source>
</evidence>
<dbReference type="PANTHER" id="PTHR10742:SF416">
    <property type="entry name" value="SPERMINE OXIDASE"/>
    <property type="match status" value="1"/>
</dbReference>
<dbReference type="GO" id="GO:0046592">
    <property type="term" value="F:polyamine oxidase activity"/>
    <property type="evidence" value="ECO:0007669"/>
    <property type="project" value="TreeGrafter"/>
</dbReference>
<evidence type="ECO:0000313" key="2">
    <source>
        <dbReference type="EMBL" id="CAF4971357.1"/>
    </source>
</evidence>
<sequence length="117" mass="13811">WNSLERLPSNNQYNDEATYVYGGFLNFLQRVFVDKVSENQIELNTIVKRVSIHEEEQYVDIEVIKSNQQQVTYQAKHVICTQYVGCLKQSMHQTFIPPLLHAKRMYIQKLVFSTINK</sequence>
<comment type="caution">
    <text evidence="2">The sequence shown here is derived from an EMBL/GenBank/DDBJ whole genome shotgun (WGS) entry which is preliminary data.</text>
</comment>
<dbReference type="AlphaFoldDB" id="A0A821Z1M9"/>
<protein>
    <recommendedName>
        <fullName evidence="1">Amine oxidase domain-containing protein</fullName>
    </recommendedName>
</protein>
<proteinExistence type="predicted"/>
<accession>A0A821Z1M9</accession>